<evidence type="ECO:0000256" key="1">
    <source>
        <dbReference type="SAM" id="MobiDB-lite"/>
    </source>
</evidence>
<dbReference type="KEGG" id="cvi:CV_0990"/>
<proteinExistence type="predicted"/>
<dbReference type="Proteomes" id="UP000001424">
    <property type="component" value="Chromosome"/>
</dbReference>
<name>Q7NZD2_CHRVO</name>
<dbReference type="AlphaFoldDB" id="Q7NZD2"/>
<feature type="compositionally biased region" description="Low complexity" evidence="1">
    <location>
        <begin position="72"/>
        <end position="87"/>
    </location>
</feature>
<protein>
    <submittedName>
        <fullName evidence="2">Uncharacterized protein</fullName>
    </submittedName>
</protein>
<feature type="region of interest" description="Disordered" evidence="1">
    <location>
        <begin position="72"/>
        <end position="94"/>
    </location>
</feature>
<keyword evidence="3" id="KW-1185">Reference proteome</keyword>
<organism evidence="2 3">
    <name type="scientific">Chromobacterium violaceum (strain ATCC 12472 / DSM 30191 / JCM 1249 / CCUG 213 / NBRC 12614 / NCIMB 9131 / NCTC 9757 / MK)</name>
    <dbReference type="NCBI Taxonomy" id="243365"/>
    <lineage>
        <taxon>Bacteria</taxon>
        <taxon>Pseudomonadati</taxon>
        <taxon>Pseudomonadota</taxon>
        <taxon>Betaproteobacteria</taxon>
        <taxon>Neisseriales</taxon>
        <taxon>Chromobacteriaceae</taxon>
        <taxon>Chromobacterium</taxon>
    </lineage>
</organism>
<dbReference type="HOGENOM" id="CLU_1841568_0_0_4"/>
<gene>
    <name evidence="2" type="ordered locus">CV_0990</name>
</gene>
<sequence length="139" mass="14796">MKPNRPRARFSIRCAATSPNTRDKSSLACQCSWPTMRPTADASSASPSSAMSDSCGAWPVRCDSTAPWRSLSLASGSPSQAASQPSSVITPATCKGGSAIATRRPAWAASSARRAGCWFSRWLKAAIWMAMARSRVIRT</sequence>
<reference evidence="2 3" key="1">
    <citation type="journal article" date="2003" name="Proc. Natl. Acad. Sci. U.S.A.">
        <title>The complete genome sequence of Chromobacterium violaceum reveals remarkable and exploitable bacterial adaptability.</title>
        <authorList>
            <person name="Vasconcelos A.T.R."/>
            <person name="de Almeida D.F."/>
            <person name="Almeida F.C."/>
            <person name="de Almeida L.G.P."/>
            <person name="de Almeida R."/>
            <person name="Goncalves J.A.A."/>
            <person name="Andrade E.M."/>
            <person name="Antonio R.V."/>
            <person name="Araripe J."/>
            <person name="de Araujo M.F.F."/>
            <person name="Filho S.A."/>
            <person name="Azevedo V."/>
            <person name="Batista A.J."/>
            <person name="Bataus L.A.M."/>
            <person name="Batista J.S."/>
            <person name="Belo A."/>
            <person name="vander Berg C."/>
            <person name="Blamey J."/>
            <person name="Bogo M."/>
            <person name="Bonato S."/>
            <person name="Bordignon J."/>
            <person name="Brito C.A."/>
            <person name="Brocchi M."/>
            <person name="Burity H.A."/>
            <person name="Camargo A.A."/>
            <person name="Cardoso D.D.P."/>
            <person name="Carneiro N.P."/>
            <person name="Carraro D.M."/>
            <person name="Carvalho C.M.B."/>
            <person name="Cascardo J.C.M."/>
            <person name="Cavada B.S."/>
            <person name="Chueire L.M.O."/>
            <person name="Pasa T.B.C."/>
            <person name="Duran N."/>
            <person name="Fagundes N."/>
            <person name="Falcao C.L."/>
            <person name="Fantinatti F."/>
            <person name="Farias I.P."/>
            <person name="Felipe M.S.S."/>
            <person name="Ferrari L.P."/>
            <person name="Ferro J.A."/>
            <person name="Ferro M.I.T."/>
            <person name="Franco G.R."/>
            <person name="Freitas N.S.A."/>
            <person name="Furlan L.R."/>
            <person name="Gazzinelli R.T."/>
            <person name="Gomes E.A."/>
            <person name="Goncalves P.R."/>
            <person name="Grangeiro T.B."/>
            <person name="Grattapaglia D."/>
            <person name="Grisard E.C."/>
            <person name="Guimaraes C.T."/>
            <person name="Hanna E.S."/>
            <person name="Hungria M."/>
            <person name="Jardim S.N."/>
            <person name="Laurino J."/>
            <person name="Leoi L.C.T."/>
            <person name="Fassarella L."/>
            <person name="Lima A."/>
            <person name="Loureiro M.F."/>
            <person name="Lyra M.C.P."/>
            <person name="Macedo M."/>
            <person name="Madeira H.M.F."/>
            <person name="Manfio G.P."/>
            <person name="Maranhao A.Q."/>
            <person name="Martins W.S."/>
            <person name="di Mauro S.M.Z."/>
            <person name="de Medeiros S.R.B."/>
            <person name="Meissner R.D.V."/>
            <person name="Menck C.F.M."/>
            <person name="Moreira M.A.M."/>
            <person name="Nascimento F.F."/>
            <person name="Nicolas M.F."/>
            <person name="Oliveira J.G."/>
            <person name="Oliveira S.C."/>
            <person name="Paixao R.F.C."/>
            <person name="Parente J.A."/>
            <person name="Pedrosa F.O."/>
            <person name="Pena S.J.D."/>
            <person name="Perreira J.O."/>
            <person name="Perreira M."/>
            <person name="Pinto L.S.R.C."/>
            <person name="Pinto L.S."/>
            <person name="Porto J.I.R."/>
            <person name="Potrich D.P."/>
            <person name="Neto C.E.R."/>
            <person name="Reis A.M.M."/>
            <person name="Rigo L.U."/>
            <person name="Rondinelli E."/>
            <person name="dos Santos E.B.P."/>
            <person name="Santos F.R."/>
            <person name="Schneider M.P.C."/>
            <person name="Seuanez H.N."/>
            <person name="Silva A.M.R."/>
            <person name="da Silva A.L.C."/>
            <person name="Silva D.W."/>
            <person name="Silva R."/>
            <person name="Simoes I.C."/>
            <person name="Simon D."/>
            <person name="Soares C.M.A."/>
            <person name="Soares R.B.A."/>
            <person name="Souza E.M."/>
            <person name="Souza K.R.L."/>
            <person name="Souza R.C."/>
            <person name="Steffens M.B.R."/>
            <person name="Steindel M."/>
            <person name="Teixeira S.R."/>
            <person name="Urmenyi T."/>
            <person name="Vettore A."/>
            <person name="Wassem R."/>
            <person name="Zaha A."/>
            <person name="Simpson A.J.G."/>
        </authorList>
    </citation>
    <scope>NUCLEOTIDE SEQUENCE [LARGE SCALE GENOMIC DNA]</scope>
    <source>
        <strain evidence="3">ATCC 12472 / DSM 30191 / JCM 1249 / NBRC 12614 / NCIMB 9131 / NCTC 9757</strain>
    </source>
</reference>
<dbReference type="EMBL" id="AE016825">
    <property type="protein sequence ID" value="AAQ58664.1"/>
    <property type="molecule type" value="Genomic_DNA"/>
</dbReference>
<accession>Q7NZD2</accession>
<evidence type="ECO:0000313" key="2">
    <source>
        <dbReference type="EMBL" id="AAQ58664.1"/>
    </source>
</evidence>
<evidence type="ECO:0000313" key="3">
    <source>
        <dbReference type="Proteomes" id="UP000001424"/>
    </source>
</evidence>